<proteinExistence type="predicted"/>
<feature type="region of interest" description="Disordered" evidence="1">
    <location>
        <begin position="1"/>
        <end position="78"/>
    </location>
</feature>
<feature type="region of interest" description="Disordered" evidence="1">
    <location>
        <begin position="497"/>
        <end position="589"/>
    </location>
</feature>
<feature type="compositionally biased region" description="Polar residues" evidence="1">
    <location>
        <begin position="504"/>
        <end position="518"/>
    </location>
</feature>
<sequence>MSFLPTGLAGGDGADLLNPISPSPTMSVGPQIPSASQPLAPGADPNQSSNTPGAGTDDPVSLAQGQGTSASSANGAEVTSFLLPAETEDQDQPQPLSSDSPSTPVVGLIPSTFISITGVPAISSIQSLSSVIVPSTHPATLLPSSPSMSILGSSSSESTSIPLSGTLSSGLLSATLTSGLPSNPLLSSTATASRTSSTSVSLSQITAVPSTSSESLTADTSPETEDQTVTDSPSESLVPIVVTSTGDDTTLFISMTSTVQHNANASPSAGLAAANSDDKTEGNILNSDNKLFPLGVVLVVIGGLIVLITLLVFTIRCLGVTRRRRRLRAAIPSFFPTIPEHDHSNYNDNDDENEKYDHIASTEYLARSQAGGAGGHPAYEEYVVGNTHTNDTGSGNNAGNWYDPASGTAGVGGSGGGGHQRYISDGSFGNEISSALGTIGAGAAGVGAGVGAGGYGEYPAQPPPAHAASPPRGIAADPYGGQEYTYGVYSQDTGPYPAIGMGGPSSTLTGTNPYQPTSDPYGGAYFPGQGQSQGTTRNLTPTRNNSQSSNGSSYSDGSDTRLAYQDDSRMDTKGTAEAGKDKIRQMGYF</sequence>
<feature type="transmembrane region" description="Helical" evidence="2">
    <location>
        <begin position="291"/>
        <end position="318"/>
    </location>
</feature>
<accession>A0A1B9H203</accession>
<feature type="compositionally biased region" description="Basic and acidic residues" evidence="1">
    <location>
        <begin position="564"/>
        <end position="589"/>
    </location>
</feature>
<dbReference type="EMBL" id="KI669493">
    <property type="protein sequence ID" value="OCF37308.1"/>
    <property type="molecule type" value="Genomic_DNA"/>
</dbReference>
<keyword evidence="4" id="KW-1185">Reference proteome</keyword>
<reference evidence="3 4" key="1">
    <citation type="submission" date="2013-07" db="EMBL/GenBank/DDBJ databases">
        <title>The Genome Sequence of Cryptococcus heveanensis BCC8398.</title>
        <authorList>
            <consortium name="The Broad Institute Genome Sequencing Platform"/>
            <person name="Cuomo C."/>
            <person name="Litvintseva A."/>
            <person name="Chen Y."/>
            <person name="Heitman J."/>
            <person name="Sun S."/>
            <person name="Springer D."/>
            <person name="Dromer F."/>
            <person name="Young S.K."/>
            <person name="Zeng Q."/>
            <person name="Gargeya S."/>
            <person name="Fitzgerald M."/>
            <person name="Abouelleil A."/>
            <person name="Alvarado L."/>
            <person name="Berlin A.M."/>
            <person name="Chapman S.B."/>
            <person name="Dewar J."/>
            <person name="Goldberg J."/>
            <person name="Griggs A."/>
            <person name="Gujja S."/>
            <person name="Hansen M."/>
            <person name="Howarth C."/>
            <person name="Imamovic A."/>
            <person name="Larimer J."/>
            <person name="McCowan C."/>
            <person name="Murphy C."/>
            <person name="Pearson M."/>
            <person name="Priest M."/>
            <person name="Roberts A."/>
            <person name="Saif S."/>
            <person name="Shea T."/>
            <person name="Sykes S."/>
            <person name="Wortman J."/>
            <person name="Nusbaum C."/>
            <person name="Birren B."/>
        </authorList>
    </citation>
    <scope>NUCLEOTIDE SEQUENCE [LARGE SCALE GENOMIC DNA]</scope>
    <source>
        <strain evidence="3 4">BCC8398</strain>
    </source>
</reference>
<evidence type="ECO:0000256" key="1">
    <source>
        <dbReference type="SAM" id="MobiDB-lite"/>
    </source>
</evidence>
<feature type="compositionally biased region" description="Polar residues" evidence="1">
    <location>
        <begin position="63"/>
        <end position="74"/>
    </location>
</feature>
<name>A0A1B9H203_9TREE</name>
<reference evidence="4" key="2">
    <citation type="submission" date="2013-12" db="EMBL/GenBank/DDBJ databases">
        <title>Evolution of pathogenesis and genome organization in the Tremellales.</title>
        <authorList>
            <person name="Cuomo C."/>
            <person name="Litvintseva A."/>
            <person name="Heitman J."/>
            <person name="Chen Y."/>
            <person name="Sun S."/>
            <person name="Springer D."/>
            <person name="Dromer F."/>
            <person name="Young S."/>
            <person name="Zeng Q."/>
            <person name="Chapman S."/>
            <person name="Gujja S."/>
            <person name="Saif S."/>
            <person name="Birren B."/>
        </authorList>
    </citation>
    <scope>NUCLEOTIDE SEQUENCE [LARGE SCALE GENOMIC DNA]</scope>
    <source>
        <strain evidence="4">BCC8398</strain>
    </source>
</reference>
<feature type="compositionally biased region" description="Polar residues" evidence="1">
    <location>
        <begin position="529"/>
        <end position="543"/>
    </location>
</feature>
<evidence type="ECO:0000313" key="4">
    <source>
        <dbReference type="Proteomes" id="UP000092666"/>
    </source>
</evidence>
<dbReference type="AlphaFoldDB" id="A0A1B9H203"/>
<feature type="region of interest" description="Disordered" evidence="1">
    <location>
        <begin position="201"/>
        <end position="236"/>
    </location>
</feature>
<keyword evidence="2" id="KW-1133">Transmembrane helix</keyword>
<feature type="region of interest" description="Disordered" evidence="1">
    <location>
        <begin position="139"/>
        <end position="159"/>
    </location>
</feature>
<feature type="compositionally biased region" description="Low complexity" evidence="1">
    <location>
        <begin position="544"/>
        <end position="557"/>
    </location>
</feature>
<feature type="compositionally biased region" description="Polar residues" evidence="1">
    <location>
        <begin position="208"/>
        <end position="221"/>
    </location>
</feature>
<evidence type="ECO:0000256" key="2">
    <source>
        <dbReference type="SAM" id="Phobius"/>
    </source>
</evidence>
<protein>
    <submittedName>
        <fullName evidence="3">Uncharacterized protein</fullName>
    </submittedName>
</protein>
<keyword evidence="2" id="KW-0812">Transmembrane</keyword>
<organism evidence="3 4">
    <name type="scientific">Kwoniella heveanensis BCC8398</name>
    <dbReference type="NCBI Taxonomy" id="1296120"/>
    <lineage>
        <taxon>Eukaryota</taxon>
        <taxon>Fungi</taxon>
        <taxon>Dikarya</taxon>
        <taxon>Basidiomycota</taxon>
        <taxon>Agaricomycotina</taxon>
        <taxon>Tremellomycetes</taxon>
        <taxon>Tremellales</taxon>
        <taxon>Cryptococcaceae</taxon>
        <taxon>Kwoniella</taxon>
    </lineage>
</organism>
<feature type="compositionally biased region" description="Polar residues" evidence="1">
    <location>
        <begin position="23"/>
        <end position="37"/>
    </location>
</feature>
<evidence type="ECO:0000313" key="3">
    <source>
        <dbReference type="EMBL" id="OCF37308.1"/>
    </source>
</evidence>
<dbReference type="Proteomes" id="UP000092666">
    <property type="component" value="Unassembled WGS sequence"/>
</dbReference>
<gene>
    <name evidence="3" type="ORF">I316_01217</name>
</gene>
<dbReference type="STRING" id="1296120.A0A1B9H203"/>
<keyword evidence="2" id="KW-0472">Membrane</keyword>